<evidence type="ECO:0000256" key="2">
    <source>
        <dbReference type="ARBA" id="ARBA00022723"/>
    </source>
</evidence>
<dbReference type="PANTHER" id="PTHR47338">
    <property type="entry name" value="ZN(II)2CYS6 TRANSCRIPTION FACTOR (EUROFUNG)-RELATED"/>
    <property type="match status" value="1"/>
</dbReference>
<dbReference type="CDD" id="cd00067">
    <property type="entry name" value="GAL4"/>
    <property type="match status" value="1"/>
</dbReference>
<evidence type="ECO:0000256" key="4">
    <source>
        <dbReference type="ARBA" id="ARBA00023163"/>
    </source>
</evidence>
<keyword evidence="4" id="KW-0804">Transcription</keyword>
<keyword evidence="5" id="KW-0539">Nucleus</keyword>
<dbReference type="EMBL" id="KV428069">
    <property type="protein sequence ID" value="KZT38132.1"/>
    <property type="molecule type" value="Genomic_DNA"/>
</dbReference>
<evidence type="ECO:0000256" key="5">
    <source>
        <dbReference type="ARBA" id="ARBA00023242"/>
    </source>
</evidence>
<keyword evidence="9" id="KW-1185">Reference proteome</keyword>
<dbReference type="CDD" id="cd12148">
    <property type="entry name" value="fungal_TF_MHR"/>
    <property type="match status" value="1"/>
</dbReference>
<dbReference type="STRING" id="1314776.A0A166D4P0"/>
<dbReference type="GO" id="GO:0008270">
    <property type="term" value="F:zinc ion binding"/>
    <property type="evidence" value="ECO:0007669"/>
    <property type="project" value="InterPro"/>
</dbReference>
<evidence type="ECO:0000259" key="7">
    <source>
        <dbReference type="Pfam" id="PF04082"/>
    </source>
</evidence>
<gene>
    <name evidence="8" type="ORF">SISSUDRAFT_781413</name>
</gene>
<evidence type="ECO:0000256" key="1">
    <source>
        <dbReference type="ARBA" id="ARBA00004123"/>
    </source>
</evidence>
<dbReference type="Gene3D" id="4.10.240.10">
    <property type="entry name" value="Zn(2)-C6 fungal-type DNA-binding domain"/>
    <property type="match status" value="1"/>
</dbReference>
<dbReference type="AlphaFoldDB" id="A0A166D4P0"/>
<name>A0A166D4P0_9AGAM</name>
<sequence>MKIKCDRRRPFCGACERARREDSCQYDDGVHRSRHRQLQARIDELQTEIAQLEGTPSNSPTGISSPSAGKSFSRIQRSSSDPFGVGSSRISTRRSSRSLAQSSGSPGSSSAGALPLASALDAPLQGQIVSGGPIGDSDIQPPWASRAPSPYPNIVHPVHGSPVHPATWEHLKQVFLHHITQIYPIVGLGSPFDQHTFAFRTTGYLLGSTFDPSSPLSPPLITASAQALHTALASGSDIMDLINSSYLLAFHSYTNGRLLEGMYHAGAAVSICLQCRLHQIEDLTHDEAEEEEENPVAGTSRSNELWSHPSIGTPVLLPARNMRDREMRIRTFWQVFYLDQCWSVALGALPLFTNGSSNNETANLDVEISTPWPGQAYTDAIPGSSTNIIARLCGAVNENLPNNTAAILAQAAALFKRASSLSLEATASPEPGTDMSPEFWTQYASLEQAIRGLFSRIPPLAGGGIPALEADTRLVTAHTMVHTTLLHLYHPFVNADGNVRENSLAEARLILGIIHGIEPRQFEFLDPLLGTMWMSTAGVFIREMSAVRSSNTFFSLEVMEGLHVEYQVVVGAMKRLARVFPIVETMVQRVEEFYAASF</sequence>
<reference evidence="8 9" key="1">
    <citation type="journal article" date="2016" name="Mol. Biol. Evol.">
        <title>Comparative Genomics of Early-Diverging Mushroom-Forming Fungi Provides Insights into the Origins of Lignocellulose Decay Capabilities.</title>
        <authorList>
            <person name="Nagy L.G."/>
            <person name="Riley R."/>
            <person name="Tritt A."/>
            <person name="Adam C."/>
            <person name="Daum C."/>
            <person name="Floudas D."/>
            <person name="Sun H."/>
            <person name="Yadav J.S."/>
            <person name="Pangilinan J."/>
            <person name="Larsson K.H."/>
            <person name="Matsuura K."/>
            <person name="Barry K."/>
            <person name="Labutti K."/>
            <person name="Kuo R."/>
            <person name="Ohm R.A."/>
            <person name="Bhattacharya S.S."/>
            <person name="Shirouzu T."/>
            <person name="Yoshinaga Y."/>
            <person name="Martin F.M."/>
            <person name="Grigoriev I.V."/>
            <person name="Hibbett D.S."/>
        </authorList>
    </citation>
    <scope>NUCLEOTIDE SEQUENCE [LARGE SCALE GENOMIC DNA]</scope>
    <source>
        <strain evidence="8 9">HHB10207 ss-3</strain>
    </source>
</reference>
<protein>
    <recommendedName>
        <fullName evidence="7">Xylanolytic transcriptional activator regulatory domain-containing protein</fullName>
    </recommendedName>
</protein>
<dbReference type="OrthoDB" id="2309723at2759"/>
<dbReference type="Proteomes" id="UP000076798">
    <property type="component" value="Unassembled WGS sequence"/>
</dbReference>
<feature type="domain" description="Xylanolytic transcriptional activator regulatory" evidence="7">
    <location>
        <begin position="229"/>
        <end position="352"/>
    </location>
</feature>
<organism evidence="8 9">
    <name type="scientific">Sistotremastrum suecicum HHB10207 ss-3</name>
    <dbReference type="NCBI Taxonomy" id="1314776"/>
    <lineage>
        <taxon>Eukaryota</taxon>
        <taxon>Fungi</taxon>
        <taxon>Dikarya</taxon>
        <taxon>Basidiomycota</taxon>
        <taxon>Agaricomycotina</taxon>
        <taxon>Agaricomycetes</taxon>
        <taxon>Sistotremastrales</taxon>
        <taxon>Sistotremastraceae</taxon>
        <taxon>Sistotremastrum</taxon>
    </lineage>
</organism>
<feature type="region of interest" description="Disordered" evidence="6">
    <location>
        <begin position="127"/>
        <end position="148"/>
    </location>
</feature>
<dbReference type="InterPro" id="IPR007219">
    <property type="entry name" value="XnlR_reg_dom"/>
</dbReference>
<keyword evidence="3" id="KW-0805">Transcription regulation</keyword>
<feature type="compositionally biased region" description="Low complexity" evidence="6">
    <location>
        <begin position="97"/>
        <end position="114"/>
    </location>
</feature>
<dbReference type="Pfam" id="PF04082">
    <property type="entry name" value="Fungal_trans"/>
    <property type="match status" value="1"/>
</dbReference>
<feature type="compositionally biased region" description="Polar residues" evidence="6">
    <location>
        <begin position="54"/>
        <end position="81"/>
    </location>
</feature>
<feature type="region of interest" description="Disordered" evidence="6">
    <location>
        <begin position="52"/>
        <end position="114"/>
    </location>
</feature>
<accession>A0A166D4P0</accession>
<dbReference type="InterPro" id="IPR050815">
    <property type="entry name" value="TF_fung"/>
</dbReference>
<dbReference type="GO" id="GO:0006351">
    <property type="term" value="P:DNA-templated transcription"/>
    <property type="evidence" value="ECO:0007669"/>
    <property type="project" value="InterPro"/>
</dbReference>
<evidence type="ECO:0000256" key="6">
    <source>
        <dbReference type="SAM" id="MobiDB-lite"/>
    </source>
</evidence>
<dbReference type="GO" id="GO:0005634">
    <property type="term" value="C:nucleus"/>
    <property type="evidence" value="ECO:0007669"/>
    <property type="project" value="UniProtKB-SubCell"/>
</dbReference>
<proteinExistence type="predicted"/>
<dbReference type="GO" id="GO:0003677">
    <property type="term" value="F:DNA binding"/>
    <property type="evidence" value="ECO:0007669"/>
    <property type="project" value="InterPro"/>
</dbReference>
<dbReference type="GO" id="GO:0000981">
    <property type="term" value="F:DNA-binding transcription factor activity, RNA polymerase II-specific"/>
    <property type="evidence" value="ECO:0007669"/>
    <property type="project" value="InterPro"/>
</dbReference>
<dbReference type="InterPro" id="IPR001138">
    <property type="entry name" value="Zn2Cys6_DnaBD"/>
</dbReference>
<keyword evidence="2" id="KW-0479">Metal-binding</keyword>
<evidence type="ECO:0000313" key="9">
    <source>
        <dbReference type="Proteomes" id="UP000076798"/>
    </source>
</evidence>
<evidence type="ECO:0000256" key="3">
    <source>
        <dbReference type="ARBA" id="ARBA00023015"/>
    </source>
</evidence>
<comment type="subcellular location">
    <subcellularLocation>
        <location evidence="1">Nucleus</location>
    </subcellularLocation>
</comment>
<evidence type="ECO:0000313" key="8">
    <source>
        <dbReference type="EMBL" id="KZT38132.1"/>
    </source>
</evidence>
<dbReference type="InterPro" id="IPR036864">
    <property type="entry name" value="Zn2-C6_fun-type_DNA-bd_sf"/>
</dbReference>
<dbReference type="PANTHER" id="PTHR47338:SF29">
    <property type="entry name" value="ZN(2)-C6 FUNGAL-TYPE DOMAIN-CONTAINING PROTEIN"/>
    <property type="match status" value="1"/>
</dbReference>